<evidence type="ECO:0000313" key="10">
    <source>
        <dbReference type="Proteomes" id="UP000028545"/>
    </source>
</evidence>
<dbReference type="SMART" id="SM00320">
    <property type="entry name" value="WD40"/>
    <property type="match status" value="4"/>
</dbReference>
<dbReference type="OrthoDB" id="194358at2759"/>
<keyword evidence="4" id="KW-0813">Transport</keyword>
<keyword evidence="4" id="KW-0653">Protein transport</keyword>
<dbReference type="SUPFAM" id="SSF50969">
    <property type="entry name" value="YVTN repeat-like/Quinoprotein amine dehydrogenase"/>
    <property type="match status" value="1"/>
</dbReference>
<feature type="domain" description="GPI inositol-deacylase PGAP1-like alpha/beta" evidence="6">
    <location>
        <begin position="118"/>
        <end position="171"/>
    </location>
</feature>
<evidence type="ECO:0000256" key="1">
    <source>
        <dbReference type="ARBA" id="ARBA00003496"/>
    </source>
</evidence>
<keyword evidence="4" id="KW-0256">Endoplasmic reticulum</keyword>
<feature type="region of interest" description="Disordered" evidence="5">
    <location>
        <begin position="39"/>
        <end position="62"/>
    </location>
</feature>
<dbReference type="GO" id="GO:0015031">
    <property type="term" value="P:protein transport"/>
    <property type="evidence" value="ECO:0007669"/>
    <property type="project" value="UniProtKB-KW"/>
</dbReference>
<dbReference type="PANTHER" id="PTHR10039:SF16">
    <property type="entry name" value="GPI INOSITOL-DEACYLASE"/>
    <property type="match status" value="1"/>
</dbReference>
<dbReference type="InterPro" id="IPR011044">
    <property type="entry name" value="Quino_amine_DH_bsu"/>
</dbReference>
<dbReference type="Pfam" id="PF22939">
    <property type="entry name" value="WHD_GPIID"/>
    <property type="match status" value="1"/>
</dbReference>
<name>A0A084G7B0_PSEDA</name>
<dbReference type="InterPro" id="IPR011047">
    <property type="entry name" value="Quinoprotein_ADH-like_sf"/>
</dbReference>
<organism evidence="9 10">
    <name type="scientific">Pseudallescheria apiosperma</name>
    <name type="common">Scedosporium apiospermum</name>
    <dbReference type="NCBI Taxonomy" id="563466"/>
    <lineage>
        <taxon>Eukaryota</taxon>
        <taxon>Fungi</taxon>
        <taxon>Dikarya</taxon>
        <taxon>Ascomycota</taxon>
        <taxon>Pezizomycotina</taxon>
        <taxon>Sordariomycetes</taxon>
        <taxon>Hypocreomycetidae</taxon>
        <taxon>Microascales</taxon>
        <taxon>Microascaceae</taxon>
        <taxon>Scedosporium</taxon>
    </lineage>
</organism>
<dbReference type="Gene3D" id="2.130.10.10">
    <property type="entry name" value="YVTN repeat-like/Quinoprotein amine dehydrogenase"/>
    <property type="match status" value="3"/>
</dbReference>
<dbReference type="GeneID" id="27723973"/>
<dbReference type="GO" id="GO:0016788">
    <property type="term" value="F:hydrolase activity, acting on ester bonds"/>
    <property type="evidence" value="ECO:0007669"/>
    <property type="project" value="InterPro"/>
</dbReference>
<evidence type="ECO:0000259" key="6">
    <source>
        <dbReference type="Pfam" id="PF07819"/>
    </source>
</evidence>
<dbReference type="RefSeq" id="XP_016643021.1">
    <property type="nucleotide sequence ID" value="XM_016787346.1"/>
</dbReference>
<reference evidence="9 10" key="1">
    <citation type="journal article" date="2014" name="Genome Announc.">
        <title>Draft genome sequence of the pathogenic fungus Scedosporium apiospermum.</title>
        <authorList>
            <person name="Vandeputte P."/>
            <person name="Ghamrawi S."/>
            <person name="Rechenmann M."/>
            <person name="Iltis A."/>
            <person name="Giraud S."/>
            <person name="Fleury M."/>
            <person name="Thornton C."/>
            <person name="Delhaes L."/>
            <person name="Meyer W."/>
            <person name="Papon N."/>
            <person name="Bouchara J.P."/>
        </authorList>
    </citation>
    <scope>NUCLEOTIDE SEQUENCE [LARGE SCALE GENOMIC DNA]</scope>
    <source>
        <strain evidence="9 10">IHEM 14462</strain>
    </source>
</reference>
<proteinExistence type="inferred from homology"/>
<keyword evidence="3" id="KW-0677">Repeat</keyword>
<comment type="caution">
    <text evidence="9">The sequence shown here is derived from an EMBL/GenBank/DDBJ whole genome shotgun (WGS) entry which is preliminary data.</text>
</comment>
<sequence length="1490" mass="167188">MPTGKIADQEYSLHRVHEPPNPSVDIVLIHGLGGGSRHTWGRHTAADSDGGPNPDSDDEAPFWPGQFLAKDDDFEPNTAISTFGYPSRWTTPEDSFRNIEGFANNLLVDLRDDPRIRESNTGIILVGHSMGGLVAKQVYVSAQTLVGDLADRIYAIFFLGTPHRGAKLATSLKFILRLFRVRKPFVDDLIPNSRGLQQLYNAFLKVACNNKGLYIHTILESRKLRLFGPIGTLVVDKESAVLHWQNETKYEFNKDHRELCKFRNQEDPDYRALRKALRRTAQEIRKARPPVEICTDLQEFLGADQSYEQERVTKTNEREEGTCSWLGQSDDFKRWRAASVEDAPALLWLTGKVGAGKSVLSAYATTLLRNDEGCCVSYFFYKHGVSKRSTVADCLRSLAYQMALGDNTVRARLRTLIHDRSVARNPIDGHLVWPDIFEKGIFARSDADSGPRHIWIIDGLDECSDVDRWMKLLPLCVNHVRIFVSSLSEGVLAGHINTISARLQHRLCRIELLKSDKIESDIRAYVYKRLEAVPRAPSTMRLLERISTLADGCFLWAKLVLDEIDFDAPTVESIEKILTSTHPGLNERYTRMTQAILRKPNYAELAKSAFRWIVLAPRYLTIDELSQAVHLDLNVTPLDLGREFDMVCGQMAFLDNQSRVRMIHGSAREYLMTEHVDPRFRIKKAEDHGELALACLRYLSGDILSIHRRPARLALASSRAADVAGSGVFLDYAMTNFSFHLRQASSARDDLTEALCKFFETNVLSWIERLAETGNLHVIPETAANIRNYLGRRANHHAPCTREMGTLGRWVTDLIRVQAKFRDKLMKKPWAIRTMIPAMCPTSSAIWSSISKAPRPFVVTGDVEEHWDDCLFQRVYHDQEVLAVAHGRRFFAVAIWRRQVIIYDATSIQQLAILSTEEVIDTLVISDDDRYLVAASPRKIQVWDVTGQVRVAFLKLLYSQFFICFADEPHTLCYITRESATVFWDFLEDTNRSMDWLDNSKDGIRLPEFKKRPLRGAVSIDHDLVAISFAVEPIHLLSLSTGKLLETVDRAKGKGARSETFVLEFNPNPDLHALVVSYETGGALCVYDIERLTLKYQNDGVNARVLAFSSDGLTLATGGNHGRLCIFDCDVPDGASSLPMIFQVKIFTMNMRGLAFSDDNLGILEIGMDYCHFWDPPVLVRNTMTDSQSDLSRPVKLSPVEGSSMVSSRAPRVTTIACSSSASHILVGKDTREIYVYPLTGKDGKLLYKHKGSIRAIKMSLSGKVAVSADNSANIVVMSLKSNGAEASGLAIDVLIDRVYGESVSDVLLNKEGTRLFVCGVEGTSELWDVPAGRVLRTFKLQDKSGWKTLFNLGDCTAQFMIKTQAGPVKVFTWSDLREVVVSEQTLDTVAAVNIASKNASNLAETLDILTLLSVSGSTILFLDAEMWVCSVTVNPDTTNLLAVKRLFFIPPRWTDWDNEVLFSVAPSRRFVLSTQRGIVVIQCPRDLQD</sequence>
<dbReference type="GO" id="GO:0005789">
    <property type="term" value="C:endoplasmic reticulum membrane"/>
    <property type="evidence" value="ECO:0007669"/>
    <property type="project" value="UniProtKB-SubCell"/>
</dbReference>
<dbReference type="SUPFAM" id="SSF52540">
    <property type="entry name" value="P-loop containing nucleoside triphosphate hydrolases"/>
    <property type="match status" value="1"/>
</dbReference>
<dbReference type="Gene3D" id="3.40.50.1820">
    <property type="entry name" value="alpha/beta hydrolase"/>
    <property type="match status" value="1"/>
</dbReference>
<dbReference type="InterPro" id="IPR012908">
    <property type="entry name" value="PGAP1-ab_dom-like"/>
</dbReference>
<dbReference type="PANTHER" id="PTHR10039">
    <property type="entry name" value="AMELOGENIN"/>
    <property type="match status" value="1"/>
</dbReference>
<evidence type="ECO:0000256" key="5">
    <source>
        <dbReference type="SAM" id="MobiDB-lite"/>
    </source>
</evidence>
<dbReference type="Pfam" id="PF07819">
    <property type="entry name" value="PGAP1"/>
    <property type="match status" value="1"/>
</dbReference>
<evidence type="ECO:0000256" key="4">
    <source>
        <dbReference type="RuleBase" id="RU365011"/>
    </source>
</evidence>
<evidence type="ECO:0000259" key="7">
    <source>
        <dbReference type="Pfam" id="PF22939"/>
    </source>
</evidence>
<accession>A0A084G7B0</accession>
<gene>
    <name evidence="9" type="ORF">SAPIO_CDS4901</name>
</gene>
<protein>
    <recommendedName>
        <fullName evidence="2 4">GPI inositol-deacylase</fullName>
        <ecNumber evidence="4">3.1.-.-</ecNumber>
    </recommendedName>
</protein>
<dbReference type="InterPro" id="IPR027417">
    <property type="entry name" value="P-loop_NTPase"/>
</dbReference>
<keyword evidence="10" id="KW-1185">Reference proteome</keyword>
<dbReference type="SUPFAM" id="SSF53474">
    <property type="entry name" value="alpha/beta-Hydrolases"/>
    <property type="match status" value="1"/>
</dbReference>
<dbReference type="InterPro" id="IPR015943">
    <property type="entry name" value="WD40/YVTN_repeat-like_dom_sf"/>
</dbReference>
<dbReference type="InterPro" id="IPR029058">
    <property type="entry name" value="AB_hydrolase_fold"/>
</dbReference>
<comment type="subcellular location">
    <subcellularLocation>
        <location evidence="4">Endoplasmic reticulum membrane</location>
    </subcellularLocation>
</comment>
<evidence type="ECO:0000259" key="8">
    <source>
        <dbReference type="Pfam" id="PF24883"/>
    </source>
</evidence>
<feature type="domain" description="Nephrocystin 3-like N-terminal" evidence="8">
    <location>
        <begin position="321"/>
        <end position="486"/>
    </location>
</feature>
<comment type="similarity">
    <text evidence="4">Belongs to the GPI inositol-deacylase family.</text>
</comment>
<dbReference type="SUPFAM" id="SSF50998">
    <property type="entry name" value="Quinoprotein alcohol dehydrogenase-like"/>
    <property type="match status" value="1"/>
</dbReference>
<dbReference type="OMA" id="GTWDDCL"/>
<dbReference type="KEGG" id="sapo:SAPIO_CDS4901"/>
<dbReference type="VEuPathDB" id="FungiDB:SAPIO_CDS4901"/>
<evidence type="ECO:0000256" key="3">
    <source>
        <dbReference type="ARBA" id="ARBA00022737"/>
    </source>
</evidence>
<keyword evidence="4" id="KW-0472">Membrane</keyword>
<dbReference type="EMBL" id="JOWA01000095">
    <property type="protein sequence ID" value="KEZ43222.1"/>
    <property type="molecule type" value="Genomic_DNA"/>
</dbReference>
<dbReference type="InterPro" id="IPR001680">
    <property type="entry name" value="WD40_rpt"/>
</dbReference>
<comment type="function">
    <text evidence="1 4">Involved in inositol deacylation of GPI-anchored proteins which plays important roles in the quality control and ER-associated degradation of GPI-anchored proteins.</text>
</comment>
<evidence type="ECO:0000313" key="9">
    <source>
        <dbReference type="EMBL" id="KEZ43222.1"/>
    </source>
</evidence>
<keyword evidence="4" id="KW-0378">Hydrolase</keyword>
<dbReference type="Pfam" id="PF24883">
    <property type="entry name" value="NPHP3_N"/>
    <property type="match status" value="1"/>
</dbReference>
<dbReference type="Proteomes" id="UP000028545">
    <property type="component" value="Unassembled WGS sequence"/>
</dbReference>
<evidence type="ECO:0000256" key="2">
    <source>
        <dbReference type="ARBA" id="ARBA00015856"/>
    </source>
</evidence>
<feature type="domain" description="GPI inositol-deacylase winged helix" evidence="7">
    <location>
        <begin position="602"/>
        <end position="682"/>
    </location>
</feature>
<dbReference type="InterPro" id="IPR056884">
    <property type="entry name" value="NPHP3-like_N"/>
</dbReference>
<dbReference type="EC" id="3.1.-.-" evidence="4"/>
<dbReference type="InterPro" id="IPR054471">
    <property type="entry name" value="GPIID_WHD"/>
</dbReference>
<dbReference type="HOGENOM" id="CLU_001384_1_0_1"/>